<evidence type="ECO:0000259" key="14">
    <source>
        <dbReference type="Pfam" id="PF17039"/>
    </source>
</evidence>
<evidence type="ECO:0000256" key="12">
    <source>
        <dbReference type="RuleBase" id="RU003832"/>
    </source>
</evidence>
<proteinExistence type="inferred from homology"/>
<comment type="similarity">
    <text evidence="3 12">Belongs to the glycosyltransferase 10 family.</text>
</comment>
<evidence type="ECO:0000256" key="4">
    <source>
        <dbReference type="ARBA" id="ARBA00022676"/>
    </source>
</evidence>
<feature type="domain" description="Fucosyltransferase N-terminal" evidence="14">
    <location>
        <begin position="3"/>
        <end position="40"/>
    </location>
</feature>
<evidence type="ECO:0000256" key="5">
    <source>
        <dbReference type="ARBA" id="ARBA00022679"/>
    </source>
</evidence>
<dbReference type="AlphaFoldDB" id="A0A914BUD4"/>
<keyword evidence="7" id="KW-0735">Signal-anchor</keyword>
<dbReference type="SUPFAM" id="SSF53756">
    <property type="entry name" value="UDP-Glycosyltransferase/glycogen phosphorylase"/>
    <property type="match status" value="1"/>
</dbReference>
<evidence type="ECO:0000256" key="1">
    <source>
        <dbReference type="ARBA" id="ARBA00004447"/>
    </source>
</evidence>
<keyword evidence="5 12" id="KW-0808">Transferase</keyword>
<evidence type="ECO:0000256" key="9">
    <source>
        <dbReference type="ARBA" id="ARBA00023034"/>
    </source>
</evidence>
<evidence type="ECO:0000256" key="7">
    <source>
        <dbReference type="ARBA" id="ARBA00022968"/>
    </source>
</evidence>
<dbReference type="PANTHER" id="PTHR48438:SF1">
    <property type="entry name" value="ALPHA-(1,3)-FUCOSYLTRANSFERASE C-RELATED"/>
    <property type="match status" value="1"/>
</dbReference>
<comment type="subcellular location">
    <subcellularLocation>
        <location evidence="1 12">Golgi apparatus</location>
        <location evidence="1 12">Golgi stack membrane</location>
        <topology evidence="1 12">Single-pass type II membrane protein</topology>
    </subcellularLocation>
</comment>
<keyword evidence="6 12" id="KW-0812">Transmembrane</keyword>
<evidence type="ECO:0000313" key="15">
    <source>
        <dbReference type="Proteomes" id="UP000887540"/>
    </source>
</evidence>
<sequence length="119" mass="14141">MNVFFNQESPYHGIQYKHVPPNFFNITMTYRSDSDVIIPYDKLELIDKITKEDEIWTWKEVQEKVSKKTKLVLQLVSNCYTESKREVYATELAKYINITVYGKCNKRDCNKECENEEIG</sequence>
<feature type="domain" description="Fucosyltransferase C-terminal" evidence="13">
    <location>
        <begin position="66"/>
        <end position="113"/>
    </location>
</feature>
<dbReference type="GO" id="GO:0008417">
    <property type="term" value="F:fucosyltransferase activity"/>
    <property type="evidence" value="ECO:0007669"/>
    <property type="project" value="InterPro"/>
</dbReference>
<evidence type="ECO:0000256" key="3">
    <source>
        <dbReference type="ARBA" id="ARBA00008919"/>
    </source>
</evidence>
<keyword evidence="8" id="KW-1133">Transmembrane helix</keyword>
<dbReference type="EC" id="2.4.1.-" evidence="12"/>
<dbReference type="InterPro" id="IPR031481">
    <property type="entry name" value="Glyco_tran_10_N"/>
</dbReference>
<keyword evidence="11" id="KW-0325">Glycoprotein</keyword>
<keyword evidence="15" id="KW-1185">Reference proteome</keyword>
<dbReference type="InterPro" id="IPR055270">
    <property type="entry name" value="Glyco_tran_10_C"/>
</dbReference>
<organism evidence="15 16">
    <name type="scientific">Acrobeloides nanus</name>
    <dbReference type="NCBI Taxonomy" id="290746"/>
    <lineage>
        <taxon>Eukaryota</taxon>
        <taxon>Metazoa</taxon>
        <taxon>Ecdysozoa</taxon>
        <taxon>Nematoda</taxon>
        <taxon>Chromadorea</taxon>
        <taxon>Rhabditida</taxon>
        <taxon>Tylenchina</taxon>
        <taxon>Cephalobomorpha</taxon>
        <taxon>Cephaloboidea</taxon>
        <taxon>Cephalobidae</taxon>
        <taxon>Acrobeloides</taxon>
    </lineage>
</organism>
<dbReference type="Pfam" id="PF00852">
    <property type="entry name" value="Glyco_transf_10"/>
    <property type="match status" value="1"/>
</dbReference>
<dbReference type="Gene3D" id="3.40.50.11660">
    <property type="entry name" value="Glycosyl transferase family 10, C-terminal domain"/>
    <property type="match status" value="1"/>
</dbReference>
<dbReference type="GO" id="GO:0032580">
    <property type="term" value="C:Golgi cisterna membrane"/>
    <property type="evidence" value="ECO:0007669"/>
    <property type="project" value="UniProtKB-SubCell"/>
</dbReference>
<evidence type="ECO:0000256" key="2">
    <source>
        <dbReference type="ARBA" id="ARBA00004922"/>
    </source>
</evidence>
<evidence type="ECO:0000256" key="8">
    <source>
        <dbReference type="ARBA" id="ARBA00022989"/>
    </source>
</evidence>
<name>A0A914BUD4_9BILA</name>
<protein>
    <recommendedName>
        <fullName evidence="12">Fucosyltransferase</fullName>
        <ecNumber evidence="12">2.4.1.-</ecNumber>
    </recommendedName>
</protein>
<evidence type="ECO:0000256" key="11">
    <source>
        <dbReference type="ARBA" id="ARBA00023180"/>
    </source>
</evidence>
<evidence type="ECO:0000256" key="10">
    <source>
        <dbReference type="ARBA" id="ARBA00023136"/>
    </source>
</evidence>
<dbReference type="Proteomes" id="UP000887540">
    <property type="component" value="Unplaced"/>
</dbReference>
<accession>A0A914BUD4</accession>
<comment type="pathway">
    <text evidence="2">Protein modification; protein glycosylation.</text>
</comment>
<keyword evidence="9 12" id="KW-0333">Golgi apparatus</keyword>
<dbReference type="InterPro" id="IPR001503">
    <property type="entry name" value="Glyco_trans_10"/>
</dbReference>
<keyword evidence="4 12" id="KW-0328">Glycosyltransferase</keyword>
<dbReference type="InterPro" id="IPR038577">
    <property type="entry name" value="GT10-like_C_sf"/>
</dbReference>
<evidence type="ECO:0000256" key="6">
    <source>
        <dbReference type="ARBA" id="ARBA00022692"/>
    </source>
</evidence>
<dbReference type="PANTHER" id="PTHR48438">
    <property type="entry name" value="ALPHA-(1,3)-FUCOSYLTRANSFERASE C-RELATED"/>
    <property type="match status" value="1"/>
</dbReference>
<dbReference type="Pfam" id="PF17039">
    <property type="entry name" value="Glyco_tran_10_N"/>
    <property type="match status" value="1"/>
</dbReference>
<evidence type="ECO:0000259" key="13">
    <source>
        <dbReference type="Pfam" id="PF00852"/>
    </source>
</evidence>
<evidence type="ECO:0000313" key="16">
    <source>
        <dbReference type="WBParaSite" id="ACRNAN_Path_1009.g3888.t1"/>
    </source>
</evidence>
<dbReference type="WBParaSite" id="ACRNAN_Path_1009.g3888.t1">
    <property type="protein sequence ID" value="ACRNAN_Path_1009.g3888.t1"/>
    <property type="gene ID" value="ACRNAN_Path_1009.g3888"/>
</dbReference>
<reference evidence="16" key="1">
    <citation type="submission" date="2022-11" db="UniProtKB">
        <authorList>
            <consortium name="WormBaseParasite"/>
        </authorList>
    </citation>
    <scope>IDENTIFICATION</scope>
</reference>
<keyword evidence="10" id="KW-0472">Membrane</keyword>